<protein>
    <submittedName>
        <fullName evidence="9">M42 family metallopeptidase</fullName>
    </submittedName>
</protein>
<dbReference type="PANTHER" id="PTHR32481:SF0">
    <property type="entry name" value="AMINOPEPTIDASE YPDE-RELATED"/>
    <property type="match status" value="1"/>
</dbReference>
<dbReference type="GO" id="GO:0046872">
    <property type="term" value="F:metal ion binding"/>
    <property type="evidence" value="ECO:0007669"/>
    <property type="project" value="UniProtKB-UniRule"/>
</dbReference>
<feature type="binding site" evidence="8">
    <location>
        <position position="178"/>
    </location>
    <ligand>
        <name>Zn(2+)</name>
        <dbReference type="ChEBI" id="CHEBI:29105"/>
        <label>2</label>
    </ligand>
</feature>
<feature type="binding site" evidence="8">
    <location>
        <position position="211"/>
    </location>
    <ligand>
        <name>Zn(2+)</name>
        <dbReference type="ChEBI" id="CHEBI:29105"/>
        <label>2</label>
    </ligand>
</feature>
<dbReference type="InterPro" id="IPR023367">
    <property type="entry name" value="Peptidase_M42_dom2"/>
</dbReference>
<gene>
    <name evidence="9" type="ORF">I0Q91_06635</name>
</gene>
<evidence type="ECO:0000256" key="7">
    <source>
        <dbReference type="PIRSR" id="PIRSR001123-1"/>
    </source>
</evidence>
<keyword evidence="2" id="KW-0031">Aminopeptidase</keyword>
<keyword evidence="3" id="KW-0645">Protease</keyword>
<evidence type="ECO:0000256" key="4">
    <source>
        <dbReference type="ARBA" id="ARBA00022723"/>
    </source>
</evidence>
<dbReference type="Proteomes" id="UP000621436">
    <property type="component" value="Unassembled WGS sequence"/>
</dbReference>
<organism evidence="9 10">
    <name type="scientific">Halonatronomonas betaini</name>
    <dbReference type="NCBI Taxonomy" id="2778430"/>
    <lineage>
        <taxon>Bacteria</taxon>
        <taxon>Bacillati</taxon>
        <taxon>Bacillota</taxon>
        <taxon>Clostridia</taxon>
        <taxon>Halanaerobiales</taxon>
        <taxon>Halarsenatibacteraceae</taxon>
        <taxon>Halonatronomonas</taxon>
    </lineage>
</organism>
<dbReference type="EMBL" id="JADPIE010000003">
    <property type="protein sequence ID" value="MBF8436744.1"/>
    <property type="molecule type" value="Genomic_DNA"/>
</dbReference>
<keyword evidence="5" id="KW-0378">Hydrolase</keyword>
<reference evidence="9" key="1">
    <citation type="submission" date="2020-11" db="EMBL/GenBank/DDBJ databases">
        <title>Halonatronomonas betainensis gen. nov., sp. nov. a novel haloalkaliphilic representative of the family Halanaerobiacae capable of betaine degradation.</title>
        <authorList>
            <person name="Boltyanskaya Y."/>
            <person name="Kevbrin V."/>
            <person name="Detkova E."/>
            <person name="Grouzdev D.S."/>
            <person name="Koziaeva V."/>
            <person name="Zhilina T."/>
        </authorList>
    </citation>
    <scope>NUCLEOTIDE SEQUENCE</scope>
    <source>
        <strain evidence="9">Z-7014</strain>
    </source>
</reference>
<evidence type="ECO:0000256" key="3">
    <source>
        <dbReference type="ARBA" id="ARBA00022670"/>
    </source>
</evidence>
<feature type="binding site" evidence="8">
    <location>
        <position position="67"/>
    </location>
    <ligand>
        <name>Zn(2+)</name>
        <dbReference type="ChEBI" id="CHEBI:29105"/>
        <label>1</label>
    </ligand>
</feature>
<proteinExistence type="inferred from homology"/>
<dbReference type="CDD" id="cd05656">
    <property type="entry name" value="M42_Frv"/>
    <property type="match status" value="1"/>
</dbReference>
<dbReference type="InterPro" id="IPR051464">
    <property type="entry name" value="Peptidase_M42_aminopept"/>
</dbReference>
<dbReference type="Gene3D" id="3.40.630.10">
    <property type="entry name" value="Zn peptidases"/>
    <property type="match status" value="1"/>
</dbReference>
<dbReference type="PIRSF" id="PIRSF001123">
    <property type="entry name" value="PepA_GA"/>
    <property type="match status" value="1"/>
</dbReference>
<comment type="caution">
    <text evidence="9">The sequence shown here is derived from an EMBL/GenBank/DDBJ whole genome shotgun (WGS) entry which is preliminary data.</text>
</comment>
<accession>A0A931ARF8</accession>
<dbReference type="SUPFAM" id="SSF53187">
    <property type="entry name" value="Zn-dependent exopeptidases"/>
    <property type="match status" value="1"/>
</dbReference>
<keyword evidence="10" id="KW-1185">Reference proteome</keyword>
<evidence type="ECO:0000256" key="2">
    <source>
        <dbReference type="ARBA" id="ARBA00022438"/>
    </source>
</evidence>
<evidence type="ECO:0000256" key="1">
    <source>
        <dbReference type="ARBA" id="ARBA00006272"/>
    </source>
</evidence>
<dbReference type="Pfam" id="PF05343">
    <property type="entry name" value="Peptidase_M42"/>
    <property type="match status" value="1"/>
</dbReference>
<dbReference type="GO" id="GO:0006508">
    <property type="term" value="P:proteolysis"/>
    <property type="evidence" value="ECO:0007669"/>
    <property type="project" value="UniProtKB-KW"/>
</dbReference>
<feature type="active site" description="Proton acceptor" evidence="7">
    <location>
        <position position="210"/>
    </location>
</feature>
<name>A0A931ARF8_9FIRM</name>
<comment type="cofactor">
    <cofactor evidence="8">
        <name>a divalent metal cation</name>
        <dbReference type="ChEBI" id="CHEBI:60240"/>
    </cofactor>
    <text evidence="8">Binds 2 divalent metal cations per subunit.</text>
</comment>
<evidence type="ECO:0000313" key="9">
    <source>
        <dbReference type="EMBL" id="MBF8436744.1"/>
    </source>
</evidence>
<dbReference type="AlphaFoldDB" id="A0A931ARF8"/>
<evidence type="ECO:0000256" key="6">
    <source>
        <dbReference type="PIRNR" id="PIRNR001123"/>
    </source>
</evidence>
<dbReference type="Gene3D" id="2.40.30.40">
    <property type="entry name" value="Peptidase M42, domain 2"/>
    <property type="match status" value="1"/>
</dbReference>
<evidence type="ECO:0000256" key="5">
    <source>
        <dbReference type="ARBA" id="ARBA00022801"/>
    </source>
</evidence>
<dbReference type="SUPFAM" id="SSF101821">
    <property type="entry name" value="Aminopeptidase/glucanase lid domain"/>
    <property type="match status" value="1"/>
</dbReference>
<keyword evidence="4 8" id="KW-0479">Metal-binding</keyword>
<evidence type="ECO:0000313" key="10">
    <source>
        <dbReference type="Proteomes" id="UP000621436"/>
    </source>
</evidence>
<feature type="binding site" evidence="8">
    <location>
        <position position="317"/>
    </location>
    <ligand>
        <name>Zn(2+)</name>
        <dbReference type="ChEBI" id="CHEBI:29105"/>
        <label>2</label>
    </ligand>
</feature>
<feature type="binding site" evidence="8">
    <location>
        <position position="233"/>
    </location>
    <ligand>
        <name>Zn(2+)</name>
        <dbReference type="ChEBI" id="CHEBI:29105"/>
        <label>1</label>
    </ligand>
</feature>
<evidence type="ECO:0000256" key="8">
    <source>
        <dbReference type="PIRSR" id="PIRSR001123-2"/>
    </source>
</evidence>
<comment type="similarity">
    <text evidence="1 6">Belongs to the peptidase M42 family.</text>
</comment>
<dbReference type="InterPro" id="IPR008007">
    <property type="entry name" value="Peptidase_M42"/>
</dbReference>
<dbReference type="RefSeq" id="WP_270453655.1">
    <property type="nucleotide sequence ID" value="NZ_JADPIE010000003.1"/>
</dbReference>
<sequence length="353" mass="38460">MNSQELIKELCETTAVTGHETNIVPLLKSAFEDFVDDFQIDKLGNFAAVKKGNSDKENPPKILLAAHMDEIGLMVKKIDENGFIKFSTVGGIDPRTLPGQKVKVHGKESITGIIGAMPPHLLSAEDMDSKAYKLDELYIDTGYSEEELNEIISIGDVISMDRELLSLHNDYVSGKALDDRAGVLMMIEAAKELQRLNHEIDVYFVATVQEEIGVKGAITSTYDIFPDLGIAIDVCHGLMPGVNNSEASKMNDGPAIALGPQVHQDIFALLKDEASKRSIPYQIETNNSPFGTDAAGMQIARSGVATALISIPLRYMHTSVELISLNDVKYGAQLLASSIAAIDDEFLEGLRCY</sequence>
<dbReference type="PANTHER" id="PTHR32481">
    <property type="entry name" value="AMINOPEPTIDASE"/>
    <property type="match status" value="1"/>
</dbReference>
<feature type="binding site" evidence="8">
    <location>
        <position position="178"/>
    </location>
    <ligand>
        <name>Zn(2+)</name>
        <dbReference type="ChEBI" id="CHEBI:29105"/>
        <label>1</label>
    </ligand>
</feature>
<dbReference type="GO" id="GO:0004177">
    <property type="term" value="F:aminopeptidase activity"/>
    <property type="evidence" value="ECO:0007669"/>
    <property type="project" value="UniProtKB-UniRule"/>
</dbReference>